<dbReference type="AlphaFoldDB" id="A0A2S8EZQ3"/>
<proteinExistence type="predicted"/>
<reference evidence="1 2" key="1">
    <citation type="submission" date="2018-02" db="EMBL/GenBank/DDBJ databases">
        <title>Comparative genomes isolates from brazilian mangrove.</title>
        <authorList>
            <person name="Araujo J.E."/>
            <person name="Taketani R.G."/>
            <person name="Silva M.C.P."/>
            <person name="Loureco M.V."/>
            <person name="Andreote F.D."/>
        </authorList>
    </citation>
    <scope>NUCLEOTIDE SEQUENCE [LARGE SCALE GENOMIC DNA]</scope>
    <source>
        <strain evidence="1 2">HEX-2 MGV</strain>
    </source>
</reference>
<evidence type="ECO:0000313" key="1">
    <source>
        <dbReference type="EMBL" id="PQO25405.1"/>
    </source>
</evidence>
<accession>A0A2S8EZQ3</accession>
<protein>
    <submittedName>
        <fullName evidence="1">Uncharacterized protein</fullName>
    </submittedName>
</protein>
<dbReference type="EMBL" id="PUIA01000081">
    <property type="protein sequence ID" value="PQO25405.1"/>
    <property type="molecule type" value="Genomic_DNA"/>
</dbReference>
<dbReference type="Proteomes" id="UP000240009">
    <property type="component" value="Unassembled WGS sequence"/>
</dbReference>
<evidence type="ECO:0000313" key="2">
    <source>
        <dbReference type="Proteomes" id="UP000240009"/>
    </source>
</evidence>
<comment type="caution">
    <text evidence="1">The sequence shown here is derived from an EMBL/GenBank/DDBJ whole genome shotgun (WGS) entry which is preliminary data.</text>
</comment>
<name>A0A2S8EZQ3_9BACT</name>
<organism evidence="1 2">
    <name type="scientific">Blastopirellula marina</name>
    <dbReference type="NCBI Taxonomy" id="124"/>
    <lineage>
        <taxon>Bacteria</taxon>
        <taxon>Pseudomonadati</taxon>
        <taxon>Planctomycetota</taxon>
        <taxon>Planctomycetia</taxon>
        <taxon>Pirellulales</taxon>
        <taxon>Pirellulaceae</taxon>
        <taxon>Blastopirellula</taxon>
    </lineage>
</organism>
<sequence>MVGIIVTFVVALVTLIPAADEYSVLQERSGEAVRRLESATNDRNELSLVKTKHAEIQESLKTHQERMIDEDAAHRVRASLVQFARGSNCHLRRVDLGPVRVRQWHENDHPVETVTAAQRGKKTNFRLEVRELRLTLTGKIDEIESFLEKFEALDAHLNLQDMKLKSLDAEGDQIQLELALQLFGIRRATKEESMKS</sequence>
<gene>
    <name evidence="1" type="ORF">C5Y96_23990</name>
</gene>